<dbReference type="InterPro" id="IPR032831">
    <property type="entry name" value="LptM_cons"/>
</dbReference>
<keyword evidence="8" id="KW-1185">Reference proteome</keyword>
<dbReference type="EMBL" id="JAGBKM010000016">
    <property type="protein sequence ID" value="MBO1531403.1"/>
    <property type="molecule type" value="Genomic_DNA"/>
</dbReference>
<proteinExistence type="predicted"/>
<protein>
    <submittedName>
        <fullName evidence="7">Lipoprotein</fullName>
    </submittedName>
</protein>
<keyword evidence="3" id="KW-0472">Membrane</keyword>
<evidence type="ECO:0000256" key="5">
    <source>
        <dbReference type="ARBA" id="ARBA00023237"/>
    </source>
</evidence>
<sequence>MITTRRSSDTHSNGLFFGIDRQMLYVLTIGSVMAGLAGCGQKGNLYLTDTSSEVVAIAEEVSDDPNDY</sequence>
<keyword evidence="2" id="KW-0732">Signal</keyword>
<evidence type="ECO:0000313" key="7">
    <source>
        <dbReference type="EMBL" id="MBO1531403.1"/>
    </source>
</evidence>
<comment type="subcellular location">
    <subcellularLocation>
        <location evidence="1">Cell outer membrane</location>
        <topology evidence="1">Lipid-anchor</topology>
    </subcellularLocation>
</comment>
<evidence type="ECO:0000313" key="8">
    <source>
        <dbReference type="Proteomes" id="UP000664554"/>
    </source>
</evidence>
<keyword evidence="6 7" id="KW-0449">Lipoprotein</keyword>
<evidence type="ECO:0000256" key="1">
    <source>
        <dbReference type="ARBA" id="ARBA00004459"/>
    </source>
</evidence>
<evidence type="ECO:0000256" key="3">
    <source>
        <dbReference type="ARBA" id="ARBA00023136"/>
    </source>
</evidence>
<evidence type="ECO:0000256" key="6">
    <source>
        <dbReference type="ARBA" id="ARBA00023288"/>
    </source>
</evidence>
<dbReference type="Proteomes" id="UP000664554">
    <property type="component" value="Unassembled WGS sequence"/>
</dbReference>
<gene>
    <name evidence="7" type="ORF">J3492_09295</name>
</gene>
<keyword evidence="4" id="KW-0564">Palmitate</keyword>
<evidence type="ECO:0000256" key="4">
    <source>
        <dbReference type="ARBA" id="ARBA00023139"/>
    </source>
</evidence>
<comment type="caution">
    <text evidence="7">The sequence shown here is derived from an EMBL/GenBank/DDBJ whole genome shotgun (WGS) entry which is preliminary data.</text>
</comment>
<name>A0ABS3NQR0_9GAMM</name>
<keyword evidence="5" id="KW-0998">Cell outer membrane</keyword>
<reference evidence="7 8" key="1">
    <citation type="submission" date="2021-03" db="EMBL/GenBank/DDBJ databases">
        <authorList>
            <person name="Shang D.-D."/>
            <person name="Du Z.-J."/>
            <person name="Chen G.-J."/>
        </authorList>
    </citation>
    <scope>NUCLEOTIDE SEQUENCE [LARGE SCALE GENOMIC DNA]</scope>
    <source>
        <strain evidence="7 8">F1192</strain>
    </source>
</reference>
<accession>A0ABS3NQR0</accession>
<evidence type="ECO:0000256" key="2">
    <source>
        <dbReference type="ARBA" id="ARBA00022729"/>
    </source>
</evidence>
<dbReference type="NCBIfam" id="NF047847">
    <property type="entry name" value="SS_mature_LptM"/>
    <property type="match status" value="1"/>
</dbReference>
<organism evidence="7 8">
    <name type="scientific">Psychrobacter coccoides</name>
    <dbReference type="NCBI Taxonomy" id="2818440"/>
    <lineage>
        <taxon>Bacteria</taxon>
        <taxon>Pseudomonadati</taxon>
        <taxon>Pseudomonadota</taxon>
        <taxon>Gammaproteobacteria</taxon>
        <taxon>Moraxellales</taxon>
        <taxon>Moraxellaceae</taxon>
        <taxon>Psychrobacter</taxon>
    </lineage>
</organism>
<dbReference type="RefSeq" id="WP_207991774.1">
    <property type="nucleotide sequence ID" value="NZ_JAGBKM010000016.1"/>
</dbReference>